<reference evidence="7 8" key="1">
    <citation type="submission" date="2011-01" db="EMBL/GenBank/DDBJ databases">
        <authorList>
            <person name="Weinstock G."/>
            <person name="Sodergren E."/>
            <person name="Clifton S."/>
            <person name="Fulton L."/>
            <person name="Fulton B."/>
            <person name="Courtney L."/>
            <person name="Fronick C."/>
            <person name="Harrison M."/>
            <person name="Strong C."/>
            <person name="Farmer C."/>
            <person name="Delahaunty K."/>
            <person name="Markovic C."/>
            <person name="Hall O."/>
            <person name="Minx P."/>
            <person name="Tomlinson C."/>
            <person name="Mitreva M."/>
            <person name="Hou S."/>
            <person name="Chen J."/>
            <person name="Wollam A."/>
            <person name="Pepin K.H."/>
            <person name="Johnson M."/>
            <person name="Bhonagiri V."/>
            <person name="Zhang X."/>
            <person name="Suruliraj S."/>
            <person name="Warren W."/>
            <person name="Chinwalla A."/>
            <person name="Mardis E.R."/>
            <person name="Wilson R.K."/>
        </authorList>
    </citation>
    <scope>NUCLEOTIDE SEQUENCE [LARGE SCALE GENOMIC DNA]</scope>
    <source>
        <strain evidence="8">DSM 22608 / JCM 16073 / KCTC 15190 / YIT 12066</strain>
    </source>
</reference>
<keyword evidence="2 5" id="KW-0812">Transmembrane</keyword>
<dbReference type="Proteomes" id="UP000018458">
    <property type="component" value="Unassembled WGS sequence"/>
</dbReference>
<proteinExistence type="inferred from homology"/>
<feature type="transmembrane region" description="Helical" evidence="5">
    <location>
        <begin position="384"/>
        <end position="407"/>
    </location>
</feature>
<dbReference type="HOGENOM" id="CLU_021838_1_2_6"/>
<feature type="transmembrane region" description="Helical" evidence="5">
    <location>
        <begin position="144"/>
        <end position="167"/>
    </location>
</feature>
<dbReference type="AlphaFoldDB" id="E8LHL0"/>
<sequence length="561" mass="62302">MFAFLGKGQFELKLSFALIFLILGISLVYPLYSVLNQSFFNDGGFTFDNYLTFLSKGSFWESLFNSFKVSGAVALLATTIAFISAYGLNFCAYSQKLKSAIEIIILLPLFLPSITYGFAVIYSFGRQGLITRLIGQLPFSIYGFYGLLIAGVIYTLPPAFMILNNAFKYVDKNFITVSKVMGDSKARTFYITGIRPVVGSMVAAFILSFFLNFTDFGIPTSIAGKYDVIATTLYATMMGAVPDFANGSVVAMAMLVPSIIAIVLLRYCDRLNFRYNKISMVHPVPDKLRDGGFLAFYLALTLLLLSVFAIMFIVPFVKSWPYQPWFTLETVKRIFAESAILGVYINSLYVAILTAICGTVLCYLAGMINARSHLTGWCKSLMDVFAMVTNTVPGMVLGVGFLFAFTGTSLTNTFLILIIANVVHFFTTPYLMAKQAFSKMNASWETTGALMGDTWFKTVRRVVIPNTKSTIIEMFSYFFVNAMVTISAIVFLAGARTMVTTVKIKELQYFEKFDAIFVLSLLIFFTNVAAKLILDRLTVRKSVKSAKTTKTETKTPLEALS</sequence>
<dbReference type="PANTHER" id="PTHR43496">
    <property type="entry name" value="PROTEIN LPLB"/>
    <property type="match status" value="1"/>
</dbReference>
<evidence type="ECO:0000256" key="2">
    <source>
        <dbReference type="ARBA" id="ARBA00022692"/>
    </source>
</evidence>
<evidence type="ECO:0000256" key="4">
    <source>
        <dbReference type="ARBA" id="ARBA00023136"/>
    </source>
</evidence>
<comment type="subcellular location">
    <subcellularLocation>
        <location evidence="1 5">Cell membrane</location>
        <topology evidence="1 5">Multi-pass membrane protein</topology>
    </subcellularLocation>
</comment>
<evidence type="ECO:0000256" key="1">
    <source>
        <dbReference type="ARBA" id="ARBA00004651"/>
    </source>
</evidence>
<keyword evidence="8" id="KW-1185">Reference proteome</keyword>
<dbReference type="InterPro" id="IPR000515">
    <property type="entry name" value="MetI-like"/>
</dbReference>
<feature type="transmembrane region" description="Helical" evidence="5">
    <location>
        <begin position="515"/>
        <end position="534"/>
    </location>
</feature>
<dbReference type="GO" id="GO:0055085">
    <property type="term" value="P:transmembrane transport"/>
    <property type="evidence" value="ECO:0007669"/>
    <property type="project" value="InterPro"/>
</dbReference>
<accession>E8LHL0</accession>
<dbReference type="eggNOG" id="COG1178">
    <property type="taxonomic scope" value="Bacteria"/>
</dbReference>
<evidence type="ECO:0000313" key="8">
    <source>
        <dbReference type="Proteomes" id="UP000018458"/>
    </source>
</evidence>
<keyword evidence="3 5" id="KW-1133">Transmembrane helix</keyword>
<protein>
    <submittedName>
        <fullName evidence="7">ABC transporter, permease protein</fullName>
    </submittedName>
</protein>
<organism evidence="7 8">
    <name type="scientific">Succinatimonas hippei (strain DSM 22608 / JCM 16073 / KCTC 15190 / YIT 12066)</name>
    <dbReference type="NCBI Taxonomy" id="762983"/>
    <lineage>
        <taxon>Bacteria</taxon>
        <taxon>Pseudomonadati</taxon>
        <taxon>Pseudomonadota</taxon>
        <taxon>Gammaproteobacteria</taxon>
        <taxon>Aeromonadales</taxon>
        <taxon>Succinivibrionaceae</taxon>
        <taxon>Succinatimonas</taxon>
    </lineage>
</organism>
<feature type="transmembrane region" description="Helical" evidence="5">
    <location>
        <begin position="294"/>
        <end position="314"/>
    </location>
</feature>
<feature type="transmembrane region" description="Helical" evidence="5">
    <location>
        <begin position="103"/>
        <end position="124"/>
    </location>
</feature>
<dbReference type="EMBL" id="AEVO01000007">
    <property type="protein sequence ID" value="EFY08029.1"/>
    <property type="molecule type" value="Genomic_DNA"/>
</dbReference>
<dbReference type="PROSITE" id="PS50928">
    <property type="entry name" value="ABC_TM1"/>
    <property type="match status" value="2"/>
</dbReference>
<comment type="caution">
    <text evidence="7">The sequence shown here is derived from an EMBL/GenBank/DDBJ whole genome shotgun (WGS) entry which is preliminary data.</text>
</comment>
<feature type="domain" description="ABC transmembrane type-1" evidence="6">
    <location>
        <begin position="344"/>
        <end position="534"/>
    </location>
</feature>
<gene>
    <name evidence="7" type="ORF">HMPREF9444_00183</name>
</gene>
<evidence type="ECO:0000259" key="6">
    <source>
        <dbReference type="PROSITE" id="PS50928"/>
    </source>
</evidence>
<dbReference type="STRING" id="762983.HMPREF9444_00183"/>
<keyword evidence="4 5" id="KW-0472">Membrane</keyword>
<feature type="transmembrane region" description="Helical" evidence="5">
    <location>
        <begin position="413"/>
        <end position="433"/>
    </location>
</feature>
<dbReference type="PANTHER" id="PTHR43496:SF1">
    <property type="entry name" value="POLYGALACTURONAN_RHAMNOGALACTURONAN TRANSPORT SYSTEM PERMEASE PROTEIN YTEP"/>
    <property type="match status" value="1"/>
</dbReference>
<feature type="transmembrane region" description="Helical" evidence="5">
    <location>
        <begin position="69"/>
        <end position="91"/>
    </location>
</feature>
<dbReference type="Pfam" id="PF00528">
    <property type="entry name" value="BPD_transp_1"/>
    <property type="match status" value="1"/>
</dbReference>
<comment type="similarity">
    <text evidence="5">Belongs to the binding-protein-dependent transport system permease family.</text>
</comment>
<keyword evidence="5" id="KW-0813">Transport</keyword>
<name>E8LHL0_SUCHY</name>
<feature type="domain" description="ABC transmembrane type-1" evidence="6">
    <location>
        <begin position="63"/>
        <end position="265"/>
    </location>
</feature>
<feature type="transmembrane region" description="Helical" evidence="5">
    <location>
        <begin position="475"/>
        <end position="495"/>
    </location>
</feature>
<dbReference type="SUPFAM" id="SSF161098">
    <property type="entry name" value="MetI-like"/>
    <property type="match status" value="2"/>
</dbReference>
<feature type="transmembrane region" description="Helical" evidence="5">
    <location>
        <begin position="12"/>
        <end position="32"/>
    </location>
</feature>
<dbReference type="OrthoDB" id="7056428at2"/>
<dbReference type="CDD" id="cd06261">
    <property type="entry name" value="TM_PBP2"/>
    <property type="match status" value="1"/>
</dbReference>
<evidence type="ECO:0000313" key="7">
    <source>
        <dbReference type="EMBL" id="EFY08029.1"/>
    </source>
</evidence>
<evidence type="ECO:0000256" key="5">
    <source>
        <dbReference type="RuleBase" id="RU363032"/>
    </source>
</evidence>
<dbReference type="InterPro" id="IPR035906">
    <property type="entry name" value="MetI-like_sf"/>
</dbReference>
<evidence type="ECO:0000256" key="3">
    <source>
        <dbReference type="ARBA" id="ARBA00022989"/>
    </source>
</evidence>
<dbReference type="GO" id="GO:0005886">
    <property type="term" value="C:plasma membrane"/>
    <property type="evidence" value="ECO:0007669"/>
    <property type="project" value="UniProtKB-SubCell"/>
</dbReference>
<dbReference type="Gene3D" id="1.10.3720.10">
    <property type="entry name" value="MetI-like"/>
    <property type="match status" value="2"/>
</dbReference>
<feature type="transmembrane region" description="Helical" evidence="5">
    <location>
        <begin position="244"/>
        <end position="267"/>
    </location>
</feature>
<dbReference type="RefSeq" id="WP_009142410.1">
    <property type="nucleotide sequence ID" value="NZ_GL830945.1"/>
</dbReference>
<feature type="transmembrane region" description="Helical" evidence="5">
    <location>
        <begin position="334"/>
        <end position="364"/>
    </location>
</feature>
<feature type="transmembrane region" description="Helical" evidence="5">
    <location>
        <begin position="188"/>
        <end position="211"/>
    </location>
</feature>